<dbReference type="EMBL" id="SEOQ01001057">
    <property type="protein sequence ID" value="TFY54182.1"/>
    <property type="molecule type" value="Genomic_DNA"/>
</dbReference>
<accession>A0A4Y9XWL7</accession>
<dbReference type="Gene3D" id="3.80.10.10">
    <property type="entry name" value="Ribonuclease Inhibitor"/>
    <property type="match status" value="1"/>
</dbReference>
<dbReference type="OrthoDB" id="3365698at2759"/>
<evidence type="ECO:0000313" key="3">
    <source>
        <dbReference type="Proteomes" id="UP000298327"/>
    </source>
</evidence>
<protein>
    <recommendedName>
        <fullName evidence="1">F-box domain-containing protein</fullName>
    </recommendedName>
</protein>
<gene>
    <name evidence="2" type="ORF">EVG20_g9817</name>
</gene>
<reference evidence="2 3" key="1">
    <citation type="submission" date="2019-02" db="EMBL/GenBank/DDBJ databases">
        <title>Genome sequencing of the rare red list fungi Dentipellis fragilis.</title>
        <authorList>
            <person name="Buettner E."/>
            <person name="Kellner H."/>
        </authorList>
    </citation>
    <scope>NUCLEOTIDE SEQUENCE [LARGE SCALE GENOMIC DNA]</scope>
    <source>
        <strain evidence="2 3">DSM 105465</strain>
    </source>
</reference>
<comment type="caution">
    <text evidence="2">The sequence shown here is derived from an EMBL/GenBank/DDBJ whole genome shotgun (WGS) entry which is preliminary data.</text>
</comment>
<organism evidence="2 3">
    <name type="scientific">Dentipellis fragilis</name>
    <dbReference type="NCBI Taxonomy" id="205917"/>
    <lineage>
        <taxon>Eukaryota</taxon>
        <taxon>Fungi</taxon>
        <taxon>Dikarya</taxon>
        <taxon>Basidiomycota</taxon>
        <taxon>Agaricomycotina</taxon>
        <taxon>Agaricomycetes</taxon>
        <taxon>Russulales</taxon>
        <taxon>Hericiaceae</taxon>
        <taxon>Dentipellis</taxon>
    </lineage>
</organism>
<dbReference type="InterPro" id="IPR001810">
    <property type="entry name" value="F-box_dom"/>
</dbReference>
<dbReference type="AlphaFoldDB" id="A0A4Y9XWL7"/>
<feature type="domain" description="F-box" evidence="1">
    <location>
        <begin position="85"/>
        <end position="152"/>
    </location>
</feature>
<proteinExistence type="predicted"/>
<evidence type="ECO:0000259" key="1">
    <source>
        <dbReference type="Pfam" id="PF12937"/>
    </source>
</evidence>
<name>A0A4Y9XWL7_9AGAM</name>
<evidence type="ECO:0000313" key="2">
    <source>
        <dbReference type="EMBL" id="TFY54182.1"/>
    </source>
</evidence>
<dbReference type="InterPro" id="IPR032675">
    <property type="entry name" value="LRR_dom_sf"/>
</dbReference>
<sequence>MRSSLEHVSRRVFHKSSSGGHNRLGDSFAIAMLGLDWSSFTDAHLAEFDNVSSIEDTEAIIAQDMCEIEQVLSILKMRQNTLTPIHRLPADIFADIFSFLVVLEPPTAPTTQYSVAHPTVSESLGWVRIIHVCRRWRTIALDQPMLWSNVSFELPLLMDAMLERSRGALLHIRKDFMSGRSDKKCLDRVGFVLISESSRVRCINLTFPYTAWDDILQYFRGFAPRLESLSLSRVGMALDKSVQVLPAAVFDGSAASLRRLCLRNCSIPWTSPFLPGLSHLEISLPDPSNIVSGRRLRTRYPLPTRRELLDALRPMPNLETLILEWTLPDISLIFPISPSPTRAGNASTSFDNWLSRRTPDSPCHALSL</sequence>
<dbReference type="Pfam" id="PF12937">
    <property type="entry name" value="F-box-like"/>
    <property type="match status" value="1"/>
</dbReference>
<dbReference type="SUPFAM" id="SSF52047">
    <property type="entry name" value="RNI-like"/>
    <property type="match status" value="1"/>
</dbReference>
<dbReference type="Proteomes" id="UP000298327">
    <property type="component" value="Unassembled WGS sequence"/>
</dbReference>
<keyword evidence="3" id="KW-1185">Reference proteome</keyword>